<sequence length="253" mass="27231">MSNCNLSVDDLVSSFSSSHIGQEAMDLAALQAQLAQTLSAFNHAPLAHSYTSRGRGRTARNMDTRPCNTPRALSPSARCSRSNSFSGAMDFGDVSADGRARSSSESASGFYQNDDAFMDEDERMVEELLLPSSSSSTPSTSLSESTSPMQMQFYSTPASPSPFSDQNSSLSPTTASTPSLFATTDPFYLAQLQLEQQQAAQAQAQQQLLQNSQSVFAQSGRLAPTSPFAMPMSQFGHQFYAHAHPQQTFATAF</sequence>
<feature type="compositionally biased region" description="Polar residues" evidence="1">
    <location>
        <begin position="149"/>
        <end position="167"/>
    </location>
</feature>
<dbReference type="Proteomes" id="UP000521872">
    <property type="component" value="Unassembled WGS sequence"/>
</dbReference>
<feature type="region of interest" description="Disordered" evidence="1">
    <location>
        <begin position="130"/>
        <end position="176"/>
    </location>
</feature>
<name>A0A8H4QRM2_9AGAR</name>
<protein>
    <submittedName>
        <fullName evidence="2">Uncharacterized protein</fullName>
    </submittedName>
</protein>
<organism evidence="2 3">
    <name type="scientific">Agrocybe pediades</name>
    <dbReference type="NCBI Taxonomy" id="84607"/>
    <lineage>
        <taxon>Eukaryota</taxon>
        <taxon>Fungi</taxon>
        <taxon>Dikarya</taxon>
        <taxon>Basidiomycota</taxon>
        <taxon>Agaricomycotina</taxon>
        <taxon>Agaricomycetes</taxon>
        <taxon>Agaricomycetidae</taxon>
        <taxon>Agaricales</taxon>
        <taxon>Agaricineae</taxon>
        <taxon>Strophariaceae</taxon>
        <taxon>Agrocybe</taxon>
    </lineage>
</organism>
<keyword evidence="3" id="KW-1185">Reference proteome</keyword>
<evidence type="ECO:0000313" key="3">
    <source>
        <dbReference type="Proteomes" id="UP000521872"/>
    </source>
</evidence>
<feature type="region of interest" description="Disordered" evidence="1">
    <location>
        <begin position="49"/>
        <end position="83"/>
    </location>
</feature>
<feature type="compositionally biased region" description="Low complexity" evidence="1">
    <location>
        <begin position="130"/>
        <end position="148"/>
    </location>
</feature>
<accession>A0A8H4QRM2</accession>
<dbReference type="AlphaFoldDB" id="A0A8H4QRM2"/>
<dbReference type="EMBL" id="JAACJL010000032">
    <property type="protein sequence ID" value="KAF4616145.1"/>
    <property type="molecule type" value="Genomic_DNA"/>
</dbReference>
<reference evidence="2 3" key="1">
    <citation type="submission" date="2019-12" db="EMBL/GenBank/DDBJ databases">
        <authorList>
            <person name="Floudas D."/>
            <person name="Bentzer J."/>
            <person name="Ahren D."/>
            <person name="Johansson T."/>
            <person name="Persson P."/>
            <person name="Tunlid A."/>
        </authorList>
    </citation>
    <scope>NUCLEOTIDE SEQUENCE [LARGE SCALE GENOMIC DNA]</scope>
    <source>
        <strain evidence="2 3">CBS 102.39</strain>
    </source>
</reference>
<gene>
    <name evidence="2" type="ORF">D9613_011443</name>
</gene>
<evidence type="ECO:0000313" key="2">
    <source>
        <dbReference type="EMBL" id="KAF4616145.1"/>
    </source>
</evidence>
<comment type="caution">
    <text evidence="2">The sequence shown here is derived from an EMBL/GenBank/DDBJ whole genome shotgun (WGS) entry which is preliminary data.</text>
</comment>
<evidence type="ECO:0000256" key="1">
    <source>
        <dbReference type="SAM" id="MobiDB-lite"/>
    </source>
</evidence>
<proteinExistence type="predicted"/>